<protein>
    <submittedName>
        <fullName evidence="2">Uncharacterized protein</fullName>
    </submittedName>
</protein>
<organism evidence="2 3">
    <name type="scientific">Clydaea vesicula</name>
    <dbReference type="NCBI Taxonomy" id="447962"/>
    <lineage>
        <taxon>Eukaryota</taxon>
        <taxon>Fungi</taxon>
        <taxon>Fungi incertae sedis</taxon>
        <taxon>Chytridiomycota</taxon>
        <taxon>Chytridiomycota incertae sedis</taxon>
        <taxon>Chytridiomycetes</taxon>
        <taxon>Lobulomycetales</taxon>
        <taxon>Lobulomycetaceae</taxon>
        <taxon>Clydaea</taxon>
    </lineage>
</organism>
<dbReference type="AlphaFoldDB" id="A0AAD5U434"/>
<dbReference type="EMBL" id="JADGJW010000116">
    <property type="protein sequence ID" value="KAJ3223811.1"/>
    <property type="molecule type" value="Genomic_DNA"/>
</dbReference>
<feature type="region of interest" description="Disordered" evidence="1">
    <location>
        <begin position="19"/>
        <end position="57"/>
    </location>
</feature>
<name>A0AAD5U434_9FUNG</name>
<evidence type="ECO:0000313" key="2">
    <source>
        <dbReference type="EMBL" id="KAJ3223811.1"/>
    </source>
</evidence>
<feature type="compositionally biased region" description="Low complexity" evidence="1">
    <location>
        <begin position="38"/>
        <end position="57"/>
    </location>
</feature>
<gene>
    <name evidence="2" type="ORF">HK099_000641</name>
</gene>
<feature type="region of interest" description="Disordered" evidence="1">
    <location>
        <begin position="134"/>
        <end position="153"/>
    </location>
</feature>
<proteinExistence type="predicted"/>
<evidence type="ECO:0000313" key="3">
    <source>
        <dbReference type="Proteomes" id="UP001211065"/>
    </source>
</evidence>
<comment type="caution">
    <text evidence="2">The sequence shown here is derived from an EMBL/GenBank/DDBJ whole genome shotgun (WGS) entry which is preliminary data.</text>
</comment>
<dbReference type="Proteomes" id="UP001211065">
    <property type="component" value="Unassembled WGS sequence"/>
</dbReference>
<evidence type="ECO:0000256" key="1">
    <source>
        <dbReference type="SAM" id="MobiDB-lite"/>
    </source>
</evidence>
<keyword evidence="3" id="KW-1185">Reference proteome</keyword>
<reference evidence="2" key="1">
    <citation type="submission" date="2020-05" db="EMBL/GenBank/DDBJ databases">
        <title>Phylogenomic resolution of chytrid fungi.</title>
        <authorList>
            <person name="Stajich J.E."/>
            <person name="Amses K."/>
            <person name="Simmons R."/>
            <person name="Seto K."/>
            <person name="Myers J."/>
            <person name="Bonds A."/>
            <person name="Quandt C.A."/>
            <person name="Barry K."/>
            <person name="Liu P."/>
            <person name="Grigoriev I."/>
            <person name="Longcore J.E."/>
            <person name="James T.Y."/>
        </authorList>
    </citation>
    <scope>NUCLEOTIDE SEQUENCE</scope>
    <source>
        <strain evidence="2">JEL0476</strain>
    </source>
</reference>
<feature type="compositionally biased region" description="Basic and acidic residues" evidence="1">
    <location>
        <begin position="21"/>
        <end position="37"/>
    </location>
</feature>
<sequence>MYKPKDNLTVGINEHLFSPLQKKERNNEVTERQRIKESNSNSSIFSSSEESNFQQFNRMENLNPKKKLHDSFVPTRPPGGFSSNIFGNDEHNTKAETVNKREPKAIIPLGKEESYNKSSIKLNSNKNHSSFTFFEKEGENESENKSRKEGKKLFEREKSNLNIAGAIRDEEDTLNNHKKVDNLASAFKSSISFGDDISSNPSFDKENNNIVPKKSLKKQFDQSKGNDLSDYSGYSSLEKEVKKLDPNSYSVAAGYSTGVYGRRNKSIFFTDRIYS</sequence>
<accession>A0AAD5U434</accession>